<dbReference type="Proteomes" id="UP000467124">
    <property type="component" value="Unassembled WGS sequence"/>
</dbReference>
<sequence length="47" mass="5531">MSKRTFQPNNRRRAKVHGFRLRMRTRAGRAIIASRRRKGRAALTVSH</sequence>
<evidence type="ECO:0000256" key="1">
    <source>
        <dbReference type="ARBA" id="ARBA00010111"/>
    </source>
</evidence>
<dbReference type="GO" id="GO:0003735">
    <property type="term" value="F:structural constituent of ribosome"/>
    <property type="evidence" value="ECO:0007669"/>
    <property type="project" value="InterPro"/>
</dbReference>
<evidence type="ECO:0000256" key="4">
    <source>
        <dbReference type="ARBA" id="ARBA00035177"/>
    </source>
</evidence>
<dbReference type="Gene3D" id="1.10.287.3980">
    <property type="match status" value="1"/>
</dbReference>
<evidence type="ECO:0000256" key="5">
    <source>
        <dbReference type="HAMAP-Rule" id="MF_00391"/>
    </source>
</evidence>
<dbReference type="EMBL" id="JAYMRS010000004">
    <property type="protein sequence ID" value="MFB8768982.1"/>
    <property type="molecule type" value="Genomic_DNA"/>
</dbReference>
<proteinExistence type="inferred from homology"/>
<evidence type="ECO:0000256" key="3">
    <source>
        <dbReference type="ARBA" id="ARBA00023274"/>
    </source>
</evidence>
<evidence type="ECO:0000313" key="9">
    <source>
        <dbReference type="Proteomes" id="UP001585053"/>
    </source>
</evidence>
<dbReference type="RefSeq" id="WP_014909187.1">
    <property type="nucleotide sequence ID" value="NZ_BAZE01000011.1"/>
</dbReference>
<dbReference type="NCBIfam" id="TIGR01030">
    <property type="entry name" value="rpmH_bact"/>
    <property type="match status" value="1"/>
</dbReference>
<evidence type="ECO:0000313" key="8">
    <source>
        <dbReference type="Proteomes" id="UP000467124"/>
    </source>
</evidence>
<dbReference type="HAMAP" id="MF_00391">
    <property type="entry name" value="Ribosomal_bL34"/>
    <property type="match status" value="1"/>
</dbReference>
<keyword evidence="2 5" id="KW-0689">Ribosomal protein</keyword>
<dbReference type="PROSITE" id="PS00784">
    <property type="entry name" value="RIBOSOMAL_L34"/>
    <property type="match status" value="1"/>
</dbReference>
<dbReference type="FunFam" id="1.10.287.3980:FF:000001">
    <property type="entry name" value="Mitochondrial ribosomal protein L34"/>
    <property type="match status" value="1"/>
</dbReference>
<dbReference type="EMBL" id="WWHY01000001">
    <property type="protein sequence ID" value="MYR32896.1"/>
    <property type="molecule type" value="Genomic_DNA"/>
</dbReference>
<evidence type="ECO:0000313" key="6">
    <source>
        <dbReference type="EMBL" id="MFB8768982.1"/>
    </source>
</evidence>
<organism evidence="7 8">
    <name type="scientific">Nocardiopsis alba</name>
    <dbReference type="NCBI Taxonomy" id="53437"/>
    <lineage>
        <taxon>Bacteria</taxon>
        <taxon>Bacillati</taxon>
        <taxon>Actinomycetota</taxon>
        <taxon>Actinomycetes</taxon>
        <taxon>Streptosporangiales</taxon>
        <taxon>Nocardiopsidaceae</taxon>
        <taxon>Nocardiopsis</taxon>
    </lineage>
</organism>
<dbReference type="GeneID" id="91394469"/>
<gene>
    <name evidence="5 7" type="primary">rpmH</name>
    <name evidence="7" type="ORF">GTW20_11620</name>
    <name evidence="6" type="ORF">VSQ78_14840</name>
</gene>
<dbReference type="Pfam" id="PF00468">
    <property type="entry name" value="Ribosomal_L34"/>
    <property type="match status" value="1"/>
</dbReference>
<dbReference type="InterPro" id="IPR020939">
    <property type="entry name" value="Ribosomal_bL34_CS"/>
</dbReference>
<comment type="similarity">
    <text evidence="1 5">Belongs to the bacterial ribosomal protein bL34 family.</text>
</comment>
<dbReference type="PANTHER" id="PTHR14503">
    <property type="entry name" value="MITOCHONDRIAL RIBOSOMAL PROTEIN 34 FAMILY MEMBER"/>
    <property type="match status" value="1"/>
</dbReference>
<dbReference type="AlphaFoldDB" id="A0A7K2ISN6"/>
<dbReference type="PANTHER" id="PTHR14503:SF4">
    <property type="entry name" value="LARGE RIBOSOMAL SUBUNIT PROTEIN BL34M"/>
    <property type="match status" value="1"/>
</dbReference>
<protein>
    <recommendedName>
        <fullName evidence="4 5">Large ribosomal subunit protein bL34</fullName>
    </recommendedName>
</protein>
<dbReference type="GO" id="GO:1990904">
    <property type="term" value="C:ribonucleoprotein complex"/>
    <property type="evidence" value="ECO:0007669"/>
    <property type="project" value="UniProtKB-KW"/>
</dbReference>
<comment type="caution">
    <text evidence="7">The sequence shown here is derived from an EMBL/GenBank/DDBJ whole genome shotgun (WGS) entry which is preliminary data.</text>
</comment>
<evidence type="ECO:0000313" key="7">
    <source>
        <dbReference type="EMBL" id="MYR32896.1"/>
    </source>
</evidence>
<dbReference type="GO" id="GO:0005840">
    <property type="term" value="C:ribosome"/>
    <property type="evidence" value="ECO:0007669"/>
    <property type="project" value="UniProtKB-KW"/>
</dbReference>
<dbReference type="GO" id="GO:0006412">
    <property type="term" value="P:translation"/>
    <property type="evidence" value="ECO:0007669"/>
    <property type="project" value="UniProtKB-UniRule"/>
</dbReference>
<reference evidence="6 9" key="2">
    <citation type="submission" date="2024-01" db="EMBL/GenBank/DDBJ databases">
        <title>Genome mining of biosynthetic gene clusters to explore secondary metabolites of Streptomyces sp.</title>
        <authorList>
            <person name="Baig A."/>
            <person name="Ajitkumar Shintre N."/>
            <person name="Kumar H."/>
            <person name="Anbarasu A."/>
            <person name="Ramaiah S."/>
        </authorList>
    </citation>
    <scope>NUCLEOTIDE SEQUENCE [LARGE SCALE GENOMIC DNA]</scope>
    <source>
        <strain evidence="6 9">A01</strain>
    </source>
</reference>
<evidence type="ECO:0000256" key="2">
    <source>
        <dbReference type="ARBA" id="ARBA00022980"/>
    </source>
</evidence>
<accession>A0A7K2ISN6</accession>
<dbReference type="Proteomes" id="UP001585053">
    <property type="component" value="Unassembled WGS sequence"/>
</dbReference>
<dbReference type="InterPro" id="IPR000271">
    <property type="entry name" value="Ribosomal_bL34"/>
</dbReference>
<name>A0A7K2ISN6_9ACTN</name>
<reference evidence="7 8" key="1">
    <citation type="journal article" date="2019" name="Nat. Commun.">
        <title>The antimicrobial potential of Streptomyces from insect microbiomes.</title>
        <authorList>
            <person name="Chevrette M.G."/>
            <person name="Carlson C.M."/>
            <person name="Ortega H.E."/>
            <person name="Thomas C."/>
            <person name="Ananiev G.E."/>
            <person name="Barns K.J."/>
            <person name="Book A.J."/>
            <person name="Cagnazzo J."/>
            <person name="Carlos C."/>
            <person name="Flanigan W."/>
            <person name="Grubbs K.J."/>
            <person name="Horn H.A."/>
            <person name="Hoffmann F.M."/>
            <person name="Klassen J.L."/>
            <person name="Knack J.J."/>
            <person name="Lewin G.R."/>
            <person name="McDonald B.R."/>
            <person name="Muller L."/>
            <person name="Melo W.G.P."/>
            <person name="Pinto-Tomas A.A."/>
            <person name="Schmitz A."/>
            <person name="Wendt-Pienkowski E."/>
            <person name="Wildman S."/>
            <person name="Zhao M."/>
            <person name="Zhang F."/>
            <person name="Bugni T.S."/>
            <person name="Andes D.R."/>
            <person name="Pupo M.T."/>
            <person name="Currie C.R."/>
        </authorList>
    </citation>
    <scope>NUCLEOTIDE SEQUENCE [LARGE SCALE GENOMIC DNA]</scope>
    <source>
        <strain evidence="7 8">SID5840</strain>
    </source>
</reference>
<keyword evidence="3 5" id="KW-0687">Ribonucleoprotein</keyword>
<keyword evidence="9" id="KW-1185">Reference proteome</keyword>